<dbReference type="EMBL" id="QUNS01000001">
    <property type="protein sequence ID" value="REH56409.1"/>
    <property type="molecule type" value="Genomic_DNA"/>
</dbReference>
<protein>
    <submittedName>
        <fullName evidence="1">Uncharacterized protein</fullName>
    </submittedName>
</protein>
<keyword evidence="2" id="KW-1185">Reference proteome</keyword>
<comment type="caution">
    <text evidence="1">The sequence shown here is derived from an EMBL/GenBank/DDBJ whole genome shotgun (WGS) entry which is preliminary data.</text>
</comment>
<proteinExistence type="predicted"/>
<name>A0A3E0ICR9_9FLAO</name>
<evidence type="ECO:0000313" key="2">
    <source>
        <dbReference type="Proteomes" id="UP000256884"/>
    </source>
</evidence>
<evidence type="ECO:0000313" key="1">
    <source>
        <dbReference type="EMBL" id="REH56409.1"/>
    </source>
</evidence>
<gene>
    <name evidence="1" type="ORF">C7448_101448</name>
</gene>
<dbReference type="Proteomes" id="UP000256884">
    <property type="component" value="Unassembled WGS sequence"/>
</dbReference>
<reference evidence="1 2" key="1">
    <citation type="submission" date="2018-08" db="EMBL/GenBank/DDBJ databases">
        <title>Genomic Encyclopedia of Type Strains, Phase IV (KMG-IV): sequencing the most valuable type-strain genomes for metagenomic binning, comparative biology and taxonomic classification.</title>
        <authorList>
            <person name="Goeker M."/>
        </authorList>
    </citation>
    <scope>NUCLEOTIDE SEQUENCE [LARGE SCALE GENOMIC DNA]</scope>
    <source>
        <strain evidence="1 2">DSM 18841</strain>
    </source>
</reference>
<sequence>MFFSCLTLTIVSCESDDIEQIKSSYIDGGIGTSTSTGAVNFNFNIPQNHYTGHVRIIIHGPIGDQERTVSGKGNRQVSFSNVQSGVYDYTFEYYYVDNNYDYAGGEYDFSTKNWSNYYNETSYIPSLHKGSSISEVLEIKSGMTLVFDFQLN</sequence>
<accession>A0A3E0ICR9</accession>
<organism evidence="1 2">
    <name type="scientific">Tenacibaculum gallaicum</name>
    <dbReference type="NCBI Taxonomy" id="561505"/>
    <lineage>
        <taxon>Bacteria</taxon>
        <taxon>Pseudomonadati</taxon>
        <taxon>Bacteroidota</taxon>
        <taxon>Flavobacteriia</taxon>
        <taxon>Flavobacteriales</taxon>
        <taxon>Flavobacteriaceae</taxon>
        <taxon>Tenacibaculum</taxon>
    </lineage>
</organism>
<dbReference type="AlphaFoldDB" id="A0A3E0ICR9"/>